<organism evidence="1">
    <name type="scientific">freshwater metagenome</name>
    <dbReference type="NCBI Taxonomy" id="449393"/>
    <lineage>
        <taxon>unclassified sequences</taxon>
        <taxon>metagenomes</taxon>
        <taxon>ecological metagenomes</taxon>
    </lineage>
</organism>
<name>A0A6J6KHL5_9ZZZZ</name>
<protein>
    <submittedName>
        <fullName evidence="1">Unannotated protein</fullName>
    </submittedName>
</protein>
<dbReference type="AlphaFoldDB" id="A0A6J6KHL5"/>
<sequence>MVLGHVTTKRRSEVGVVGNVWVARDAEEVLYTTLGWQPIVVPAHRIKHLLAAHAPKTCNGVGVGVAKDVPHVQRAADGWWRRVDRKYIGPLGAAVKRVGAFGFPPRN</sequence>
<dbReference type="EMBL" id="CAEZWB010000080">
    <property type="protein sequence ID" value="CAB4649241.1"/>
    <property type="molecule type" value="Genomic_DNA"/>
</dbReference>
<reference evidence="1" key="1">
    <citation type="submission" date="2020-05" db="EMBL/GenBank/DDBJ databases">
        <authorList>
            <person name="Chiriac C."/>
            <person name="Salcher M."/>
            <person name="Ghai R."/>
            <person name="Kavagutti S V."/>
        </authorList>
    </citation>
    <scope>NUCLEOTIDE SEQUENCE</scope>
</reference>
<gene>
    <name evidence="1" type="ORF">UFOPK2166_00710</name>
</gene>
<evidence type="ECO:0000313" key="1">
    <source>
        <dbReference type="EMBL" id="CAB4649241.1"/>
    </source>
</evidence>
<accession>A0A6J6KHL5</accession>
<proteinExistence type="predicted"/>